<feature type="region of interest" description="Disordered" evidence="3">
    <location>
        <begin position="189"/>
        <end position="232"/>
    </location>
</feature>
<evidence type="ECO:0000313" key="6">
    <source>
        <dbReference type="Proteomes" id="UP000799772"/>
    </source>
</evidence>
<dbReference type="PANTHER" id="PTHR46340">
    <property type="entry name" value="UBX DOMAIN-CONTAINING PROTEIN 1"/>
    <property type="match status" value="1"/>
</dbReference>
<dbReference type="Gene3D" id="3.10.20.90">
    <property type="entry name" value="Phosphatidylinositol 3-kinase Catalytic Subunit, Chain A, domain 1"/>
    <property type="match status" value="1"/>
</dbReference>
<keyword evidence="1" id="KW-0175">Coiled coil</keyword>
<dbReference type="GO" id="GO:0031397">
    <property type="term" value="P:negative regulation of protein ubiquitination"/>
    <property type="evidence" value="ECO:0007669"/>
    <property type="project" value="TreeGrafter"/>
</dbReference>
<reference evidence="5" key="1">
    <citation type="journal article" date="2020" name="Stud. Mycol.">
        <title>101 Dothideomycetes genomes: a test case for predicting lifestyles and emergence of pathogens.</title>
        <authorList>
            <person name="Haridas S."/>
            <person name="Albert R."/>
            <person name="Binder M."/>
            <person name="Bloem J."/>
            <person name="Labutti K."/>
            <person name="Salamov A."/>
            <person name="Andreopoulos B."/>
            <person name="Baker S."/>
            <person name="Barry K."/>
            <person name="Bills G."/>
            <person name="Bluhm B."/>
            <person name="Cannon C."/>
            <person name="Castanera R."/>
            <person name="Culley D."/>
            <person name="Daum C."/>
            <person name="Ezra D."/>
            <person name="Gonzalez J."/>
            <person name="Henrissat B."/>
            <person name="Kuo A."/>
            <person name="Liang C."/>
            <person name="Lipzen A."/>
            <person name="Lutzoni F."/>
            <person name="Magnuson J."/>
            <person name="Mondo S."/>
            <person name="Nolan M."/>
            <person name="Ohm R."/>
            <person name="Pangilinan J."/>
            <person name="Park H.-J."/>
            <person name="Ramirez L."/>
            <person name="Alfaro M."/>
            <person name="Sun H."/>
            <person name="Tritt A."/>
            <person name="Yoshinaga Y."/>
            <person name="Zwiers L.-H."/>
            <person name="Turgeon B."/>
            <person name="Goodwin S."/>
            <person name="Spatafora J."/>
            <person name="Crous P."/>
            <person name="Grigoriev I."/>
        </authorList>
    </citation>
    <scope>NUCLEOTIDE SEQUENCE</scope>
    <source>
        <strain evidence="5">CBS 133067</strain>
    </source>
</reference>
<feature type="compositionally biased region" description="Basic and acidic residues" evidence="3">
    <location>
        <begin position="189"/>
        <end position="205"/>
    </location>
</feature>
<feature type="region of interest" description="Disordered" evidence="3">
    <location>
        <begin position="123"/>
        <end position="177"/>
    </location>
</feature>
<dbReference type="Proteomes" id="UP000799772">
    <property type="component" value="Unassembled WGS sequence"/>
</dbReference>
<dbReference type="EMBL" id="ML978124">
    <property type="protein sequence ID" value="KAF2100819.1"/>
    <property type="molecule type" value="Genomic_DNA"/>
</dbReference>
<sequence length="312" mass="34506">MASSDLNMLIDMGFDNEKASLAIKKSGNLQGAIDWLEKNQDKTVEEIKEEEKQESNVSISAADENALSLVCNECGKKFRSQAQAEFHASKTEHTDFSESTEEIAPLTEEEKAAKLADLREKLAAKRAGQSEQDKLDRKKNEEIRRKATTEGKDIKEELQRKEQIKEAQAKRREKQADIDARKAVLAKLEADKQERKRKAELEKAKRTGQALPAEPVAAAAPAAPAAPKPSSSYTEARLRLQVEGAKPIMKTYPIETTLFEVASDVEKEVLGGAEGGVNGFQMTFPKKSFDRSDFGMTIKEAGWVPSAALIVR</sequence>
<dbReference type="OrthoDB" id="10254930at2759"/>
<evidence type="ECO:0000259" key="4">
    <source>
        <dbReference type="PROSITE" id="PS50157"/>
    </source>
</evidence>
<keyword evidence="2" id="KW-0862">Zinc</keyword>
<dbReference type="GO" id="GO:1903094">
    <property type="term" value="P:negative regulation of protein K48-linked deubiquitination"/>
    <property type="evidence" value="ECO:0007669"/>
    <property type="project" value="TreeGrafter"/>
</dbReference>
<dbReference type="InterPro" id="IPR029071">
    <property type="entry name" value="Ubiquitin-like_domsf"/>
</dbReference>
<dbReference type="InterPro" id="IPR013087">
    <property type="entry name" value="Znf_C2H2_type"/>
</dbReference>
<gene>
    <name evidence="5" type="ORF">NA57DRAFT_74417</name>
</gene>
<protein>
    <recommendedName>
        <fullName evidence="4">C2H2-type domain-containing protein</fullName>
    </recommendedName>
</protein>
<evidence type="ECO:0000256" key="2">
    <source>
        <dbReference type="PROSITE-ProRule" id="PRU00042"/>
    </source>
</evidence>
<dbReference type="GO" id="GO:0036435">
    <property type="term" value="F:K48-linked polyubiquitin modification-dependent protein binding"/>
    <property type="evidence" value="ECO:0007669"/>
    <property type="project" value="TreeGrafter"/>
</dbReference>
<keyword evidence="2" id="KW-0479">Metal-binding</keyword>
<name>A0A9P4IK65_9PEZI</name>
<evidence type="ECO:0000313" key="5">
    <source>
        <dbReference type="EMBL" id="KAF2100819.1"/>
    </source>
</evidence>
<feature type="compositionally biased region" description="Low complexity" evidence="3">
    <location>
        <begin position="210"/>
        <end position="229"/>
    </location>
</feature>
<dbReference type="GO" id="GO:0005634">
    <property type="term" value="C:nucleus"/>
    <property type="evidence" value="ECO:0007669"/>
    <property type="project" value="TreeGrafter"/>
</dbReference>
<dbReference type="SUPFAM" id="SSF54236">
    <property type="entry name" value="Ubiquitin-like"/>
    <property type="match status" value="1"/>
</dbReference>
<dbReference type="GO" id="GO:0032435">
    <property type="term" value="P:negative regulation of proteasomal ubiquitin-dependent protein catabolic process"/>
    <property type="evidence" value="ECO:0007669"/>
    <property type="project" value="TreeGrafter"/>
</dbReference>
<dbReference type="PROSITE" id="PS50157">
    <property type="entry name" value="ZINC_FINGER_C2H2_2"/>
    <property type="match status" value="1"/>
</dbReference>
<evidence type="ECO:0000256" key="3">
    <source>
        <dbReference type="SAM" id="MobiDB-lite"/>
    </source>
</evidence>
<proteinExistence type="predicted"/>
<feature type="compositionally biased region" description="Basic and acidic residues" evidence="3">
    <location>
        <begin position="87"/>
        <end position="96"/>
    </location>
</feature>
<accession>A0A9P4IK65</accession>
<dbReference type="GO" id="GO:0005737">
    <property type="term" value="C:cytoplasm"/>
    <property type="evidence" value="ECO:0007669"/>
    <property type="project" value="TreeGrafter"/>
</dbReference>
<feature type="region of interest" description="Disordered" evidence="3">
    <location>
        <begin position="86"/>
        <end position="107"/>
    </location>
</feature>
<dbReference type="GO" id="GO:0008270">
    <property type="term" value="F:zinc ion binding"/>
    <property type="evidence" value="ECO:0007669"/>
    <property type="project" value="UniProtKB-KW"/>
</dbReference>
<keyword evidence="6" id="KW-1185">Reference proteome</keyword>
<evidence type="ECO:0000256" key="1">
    <source>
        <dbReference type="ARBA" id="ARBA00023054"/>
    </source>
</evidence>
<feature type="compositionally biased region" description="Basic and acidic residues" evidence="3">
    <location>
        <begin position="131"/>
        <end position="177"/>
    </location>
</feature>
<keyword evidence="2" id="KW-0863">Zinc-finger</keyword>
<comment type="caution">
    <text evidence="5">The sequence shown here is derived from an EMBL/GenBank/DDBJ whole genome shotgun (WGS) entry which is preliminary data.</text>
</comment>
<dbReference type="AlphaFoldDB" id="A0A9P4IK65"/>
<dbReference type="SUPFAM" id="SSF46934">
    <property type="entry name" value="UBA-like"/>
    <property type="match status" value="1"/>
</dbReference>
<organism evidence="5 6">
    <name type="scientific">Rhizodiscina lignyota</name>
    <dbReference type="NCBI Taxonomy" id="1504668"/>
    <lineage>
        <taxon>Eukaryota</taxon>
        <taxon>Fungi</taxon>
        <taxon>Dikarya</taxon>
        <taxon>Ascomycota</taxon>
        <taxon>Pezizomycotina</taxon>
        <taxon>Dothideomycetes</taxon>
        <taxon>Pleosporomycetidae</taxon>
        <taxon>Aulographales</taxon>
        <taxon>Rhizodiscinaceae</taxon>
        <taxon>Rhizodiscina</taxon>
    </lineage>
</organism>
<dbReference type="PROSITE" id="PS00028">
    <property type="entry name" value="ZINC_FINGER_C2H2_1"/>
    <property type="match status" value="1"/>
</dbReference>
<feature type="domain" description="C2H2-type" evidence="4">
    <location>
        <begin position="69"/>
        <end position="98"/>
    </location>
</feature>
<dbReference type="Pfam" id="PF24560">
    <property type="entry name" value="zf-C2H2_OTU1_C"/>
    <property type="match status" value="1"/>
</dbReference>
<dbReference type="InterPro" id="IPR057766">
    <property type="entry name" value="Znf-C2H2_OTU1-like_C"/>
</dbReference>
<dbReference type="PANTHER" id="PTHR46340:SF1">
    <property type="entry name" value="UBX DOMAIN-CONTAINING PROTEIN 1"/>
    <property type="match status" value="1"/>
</dbReference>
<dbReference type="InterPro" id="IPR009060">
    <property type="entry name" value="UBA-like_sf"/>
</dbReference>
<dbReference type="Gene3D" id="1.10.8.10">
    <property type="entry name" value="DNA helicase RuvA subunit, C-terminal domain"/>
    <property type="match status" value="1"/>
</dbReference>